<dbReference type="Gene3D" id="1.20.1290.10">
    <property type="entry name" value="AhpD-like"/>
    <property type="match status" value="1"/>
</dbReference>
<reference evidence="2 3" key="1">
    <citation type="submission" date="2018-08" db="EMBL/GenBank/DDBJ databases">
        <title>Sequencing the genomes of 1000 actinobacteria strains.</title>
        <authorList>
            <person name="Klenk H.-P."/>
        </authorList>
    </citation>
    <scope>NUCLEOTIDE SEQUENCE [LARGE SCALE GENOMIC DNA]</scope>
    <source>
        <strain evidence="2 3">DSM 22891</strain>
    </source>
</reference>
<dbReference type="PANTHER" id="PTHR34846:SF7">
    <property type="entry name" value="BLL7811 PROTEIN"/>
    <property type="match status" value="1"/>
</dbReference>
<dbReference type="InterPro" id="IPR004675">
    <property type="entry name" value="AhpD_core"/>
</dbReference>
<dbReference type="Pfam" id="PF02627">
    <property type="entry name" value="CMD"/>
    <property type="match status" value="1"/>
</dbReference>
<gene>
    <name evidence="2" type="ORF">DFJ64_2827</name>
</gene>
<evidence type="ECO:0000259" key="1">
    <source>
        <dbReference type="Pfam" id="PF02627"/>
    </source>
</evidence>
<keyword evidence="2" id="KW-0575">Peroxidase</keyword>
<accession>A0A3D9V9K9</accession>
<dbReference type="NCBIfam" id="TIGR00778">
    <property type="entry name" value="ahpD_dom"/>
    <property type="match status" value="1"/>
</dbReference>
<organism evidence="2 3">
    <name type="scientific">Thermasporomyces composti</name>
    <dbReference type="NCBI Taxonomy" id="696763"/>
    <lineage>
        <taxon>Bacteria</taxon>
        <taxon>Bacillati</taxon>
        <taxon>Actinomycetota</taxon>
        <taxon>Actinomycetes</taxon>
        <taxon>Propionibacteriales</taxon>
        <taxon>Nocardioidaceae</taxon>
        <taxon>Thermasporomyces</taxon>
    </lineage>
</organism>
<protein>
    <submittedName>
        <fullName evidence="2">AhpD family alkylhydroperoxidase</fullName>
    </submittedName>
</protein>
<dbReference type="InterPro" id="IPR029032">
    <property type="entry name" value="AhpD-like"/>
</dbReference>
<dbReference type="SUPFAM" id="SSF69118">
    <property type="entry name" value="AhpD-like"/>
    <property type="match status" value="1"/>
</dbReference>
<evidence type="ECO:0000313" key="3">
    <source>
        <dbReference type="Proteomes" id="UP000256485"/>
    </source>
</evidence>
<sequence>MSARLNPFASPTAGAFLKHLVPAAMTLKESSLPRSTQELVALRISQINGCGFCVDMHTKDAAAAGESAVRLNLVAAWREATVFTEAERAALALAEEGTRLADRAGGVSDDVWNEAAKHYDEEQLMALVLLVATMNFFNRVNVISRRPAGDYVPGQYEVGPAHLGKPGTAEMS</sequence>
<name>A0A3D9V9K9_THECX</name>
<dbReference type="Proteomes" id="UP000256485">
    <property type="component" value="Unassembled WGS sequence"/>
</dbReference>
<dbReference type="OrthoDB" id="9801997at2"/>
<comment type="caution">
    <text evidence="2">The sequence shown here is derived from an EMBL/GenBank/DDBJ whole genome shotgun (WGS) entry which is preliminary data.</text>
</comment>
<dbReference type="AlphaFoldDB" id="A0A3D9V9K9"/>
<evidence type="ECO:0000313" key="2">
    <source>
        <dbReference type="EMBL" id="REF37383.1"/>
    </source>
</evidence>
<dbReference type="EMBL" id="QTUC01000001">
    <property type="protein sequence ID" value="REF37383.1"/>
    <property type="molecule type" value="Genomic_DNA"/>
</dbReference>
<dbReference type="GO" id="GO:0051920">
    <property type="term" value="F:peroxiredoxin activity"/>
    <property type="evidence" value="ECO:0007669"/>
    <property type="project" value="InterPro"/>
</dbReference>
<keyword evidence="3" id="KW-1185">Reference proteome</keyword>
<dbReference type="PANTHER" id="PTHR34846">
    <property type="entry name" value="4-CARBOXYMUCONOLACTONE DECARBOXYLASE FAMILY PROTEIN (AFU_ORTHOLOGUE AFUA_6G11590)"/>
    <property type="match status" value="1"/>
</dbReference>
<dbReference type="RefSeq" id="WP_115850850.1">
    <property type="nucleotide sequence ID" value="NZ_QTUC01000001.1"/>
</dbReference>
<keyword evidence="2" id="KW-0560">Oxidoreductase</keyword>
<proteinExistence type="predicted"/>
<dbReference type="InterPro" id="IPR003779">
    <property type="entry name" value="CMD-like"/>
</dbReference>
<feature type="domain" description="Carboxymuconolactone decarboxylase-like" evidence="1">
    <location>
        <begin position="23"/>
        <end position="96"/>
    </location>
</feature>